<evidence type="ECO:0000313" key="2">
    <source>
        <dbReference type="Proteomes" id="UP000595437"/>
    </source>
</evidence>
<proteinExistence type="predicted"/>
<name>A0A7T8H0M0_CALRO</name>
<sequence>DQTKHSNGFKSGQEEKGTNTKNSLAILHLLSFVGRSRVLFQYPRPAPDNRFDPRTCDVLQDLQVDGHIHSKICMGL</sequence>
<protein>
    <submittedName>
        <fullName evidence="1">Uncharacterized protein</fullName>
    </submittedName>
</protein>
<organism evidence="1 2">
    <name type="scientific">Caligus rogercresseyi</name>
    <name type="common">Sea louse</name>
    <dbReference type="NCBI Taxonomy" id="217165"/>
    <lineage>
        <taxon>Eukaryota</taxon>
        <taxon>Metazoa</taxon>
        <taxon>Ecdysozoa</taxon>
        <taxon>Arthropoda</taxon>
        <taxon>Crustacea</taxon>
        <taxon>Multicrustacea</taxon>
        <taxon>Hexanauplia</taxon>
        <taxon>Copepoda</taxon>
        <taxon>Siphonostomatoida</taxon>
        <taxon>Caligidae</taxon>
        <taxon>Caligus</taxon>
    </lineage>
</organism>
<gene>
    <name evidence="1" type="ORF">FKW44_015431</name>
</gene>
<dbReference type="AlphaFoldDB" id="A0A7T8H0M0"/>
<dbReference type="Proteomes" id="UP000595437">
    <property type="component" value="Chromosome 10"/>
</dbReference>
<evidence type="ECO:0000313" key="1">
    <source>
        <dbReference type="EMBL" id="QQP41152.1"/>
    </source>
</evidence>
<dbReference type="EMBL" id="CP045899">
    <property type="protein sequence ID" value="QQP41152.1"/>
    <property type="molecule type" value="Genomic_DNA"/>
</dbReference>
<keyword evidence="2" id="KW-1185">Reference proteome</keyword>
<accession>A0A7T8H0M0</accession>
<reference evidence="2" key="1">
    <citation type="submission" date="2021-01" db="EMBL/GenBank/DDBJ databases">
        <title>Caligus Genome Assembly.</title>
        <authorList>
            <person name="Gallardo-Escarate C."/>
        </authorList>
    </citation>
    <scope>NUCLEOTIDE SEQUENCE [LARGE SCALE GENOMIC DNA]</scope>
</reference>
<feature type="non-terminal residue" evidence="1">
    <location>
        <position position="1"/>
    </location>
</feature>